<dbReference type="RefSeq" id="XP_046014766.1">
    <property type="nucleotide sequence ID" value="XM_046158260.1"/>
</dbReference>
<evidence type="ECO:0000313" key="3">
    <source>
        <dbReference type="EMBL" id="KAH7034673.1"/>
    </source>
</evidence>
<comment type="subcellular location">
    <subcellularLocation>
        <location evidence="1">Nucleus</location>
    </subcellularLocation>
</comment>
<dbReference type="GeneID" id="70187806"/>
<name>A0A9P8YA17_9PEZI</name>
<evidence type="ECO:0000256" key="2">
    <source>
        <dbReference type="ARBA" id="ARBA00023242"/>
    </source>
</evidence>
<dbReference type="OrthoDB" id="5071369at2759"/>
<evidence type="ECO:0000313" key="4">
    <source>
        <dbReference type="Proteomes" id="UP000756346"/>
    </source>
</evidence>
<organism evidence="3 4">
    <name type="scientific">Microdochium trichocladiopsis</name>
    <dbReference type="NCBI Taxonomy" id="1682393"/>
    <lineage>
        <taxon>Eukaryota</taxon>
        <taxon>Fungi</taxon>
        <taxon>Dikarya</taxon>
        <taxon>Ascomycota</taxon>
        <taxon>Pezizomycotina</taxon>
        <taxon>Sordariomycetes</taxon>
        <taxon>Xylariomycetidae</taxon>
        <taxon>Xylariales</taxon>
        <taxon>Microdochiaceae</taxon>
        <taxon>Microdochium</taxon>
    </lineage>
</organism>
<keyword evidence="4" id="KW-1185">Reference proteome</keyword>
<dbReference type="GO" id="GO:0005634">
    <property type="term" value="C:nucleus"/>
    <property type="evidence" value="ECO:0007669"/>
    <property type="project" value="UniProtKB-SubCell"/>
</dbReference>
<dbReference type="PANTHER" id="PTHR37534">
    <property type="entry name" value="TRANSCRIPTIONAL ACTIVATOR PROTEIN UGA3"/>
    <property type="match status" value="1"/>
</dbReference>
<dbReference type="Pfam" id="PF11951">
    <property type="entry name" value="Fungal_trans_2"/>
    <property type="match status" value="1"/>
</dbReference>
<proteinExistence type="predicted"/>
<dbReference type="AlphaFoldDB" id="A0A9P8YA17"/>
<protein>
    <submittedName>
        <fullName evidence="3">Fungal-specific transcription factor domain-containing protein</fullName>
    </submittedName>
</protein>
<dbReference type="Proteomes" id="UP000756346">
    <property type="component" value="Unassembled WGS sequence"/>
</dbReference>
<evidence type="ECO:0000256" key="1">
    <source>
        <dbReference type="ARBA" id="ARBA00004123"/>
    </source>
</evidence>
<keyword evidence="2" id="KW-0539">Nucleus</keyword>
<gene>
    <name evidence="3" type="ORF">B0I36DRAFT_360170</name>
</gene>
<dbReference type="InterPro" id="IPR021858">
    <property type="entry name" value="Fun_TF"/>
</dbReference>
<comment type="caution">
    <text evidence="3">The sequence shown here is derived from an EMBL/GenBank/DDBJ whole genome shotgun (WGS) entry which is preliminary data.</text>
</comment>
<reference evidence="3" key="1">
    <citation type="journal article" date="2021" name="Nat. Commun.">
        <title>Genetic determinants of endophytism in the Arabidopsis root mycobiome.</title>
        <authorList>
            <person name="Mesny F."/>
            <person name="Miyauchi S."/>
            <person name="Thiergart T."/>
            <person name="Pickel B."/>
            <person name="Atanasova L."/>
            <person name="Karlsson M."/>
            <person name="Huettel B."/>
            <person name="Barry K.W."/>
            <person name="Haridas S."/>
            <person name="Chen C."/>
            <person name="Bauer D."/>
            <person name="Andreopoulos W."/>
            <person name="Pangilinan J."/>
            <person name="LaButti K."/>
            <person name="Riley R."/>
            <person name="Lipzen A."/>
            <person name="Clum A."/>
            <person name="Drula E."/>
            <person name="Henrissat B."/>
            <person name="Kohler A."/>
            <person name="Grigoriev I.V."/>
            <person name="Martin F.M."/>
            <person name="Hacquard S."/>
        </authorList>
    </citation>
    <scope>NUCLEOTIDE SEQUENCE</scope>
    <source>
        <strain evidence="3">MPI-CAGE-CH-0230</strain>
    </source>
</reference>
<dbReference type="PANTHER" id="PTHR37534:SF46">
    <property type="entry name" value="ZN(II)2CYS6 TRANSCRIPTION FACTOR (EUROFUNG)"/>
    <property type="match status" value="1"/>
</dbReference>
<accession>A0A9P8YA17</accession>
<sequence>MLDPGARRLFHLYLDITVPKILAAPAGYSNPFASEVVRWAFADPLIMNIILALGGFPLGDTDDPDLLERSRLQYYGEAVKALQDALTNVNDGSTRSTTRLLLATMLLCTFESMRGNPQGVFCSHLSASRVFAHALDSPEQELRDDQLTRILVEYYAFYELCSKVRLDVDHQEPGLCGQSMLLQVEHLRSLSGFGVFFGSSWSLYRVVPRICELAAKRRCELAKDIDLGCLETFRELQDVLSEWRCEEGPQPVACDPDHQFSDARAAAGELVRNSLLLFLYSSMFSDREFILGVSQPIVNASIKLLPIVHPSSFANTSFWPFLVIATYATTPEQQTRILGFLPPIMPLVVRATQILRWVWNSSQNSIGLQALADIIHIRNISYCFG</sequence>
<dbReference type="EMBL" id="JAGTJQ010000003">
    <property type="protein sequence ID" value="KAH7034673.1"/>
    <property type="molecule type" value="Genomic_DNA"/>
</dbReference>